<dbReference type="GO" id="GO:0000045">
    <property type="term" value="P:autophagosome assembly"/>
    <property type="evidence" value="ECO:0007669"/>
    <property type="project" value="Ensembl"/>
</dbReference>
<dbReference type="PANTHER" id="PTHR32341:SF9">
    <property type="entry name" value="IMMUNITY-RELATED GTPASE FAMILY M PROTEIN"/>
    <property type="match status" value="1"/>
</dbReference>
<evidence type="ECO:0000256" key="1">
    <source>
        <dbReference type="ARBA" id="ARBA00005429"/>
    </source>
</evidence>
<proteinExistence type="inferred from homology"/>
<feature type="region of interest" description="Disordered" evidence="5">
    <location>
        <begin position="1"/>
        <end position="21"/>
    </location>
</feature>
<evidence type="ECO:0000256" key="4">
    <source>
        <dbReference type="ARBA" id="ARBA00023134"/>
    </source>
</evidence>
<keyword evidence="4" id="KW-0342">GTP-binding</keyword>
<evidence type="ECO:0000313" key="8">
    <source>
        <dbReference type="Proteomes" id="UP000234681"/>
    </source>
</evidence>
<dbReference type="GO" id="GO:0005547">
    <property type="term" value="F:phosphatidylinositol-3,4,5-trisphosphate binding"/>
    <property type="evidence" value="ECO:0007669"/>
    <property type="project" value="Ensembl"/>
</dbReference>
<dbReference type="SMR" id="A6HDU6"/>
<dbReference type="GO" id="GO:1901526">
    <property type="term" value="P:positive regulation of mitophagy"/>
    <property type="evidence" value="ECO:0007669"/>
    <property type="project" value="Ensembl"/>
</dbReference>
<dbReference type="CTD" id="345611"/>
<dbReference type="GO" id="GO:2000563">
    <property type="term" value="P:positive regulation of CD4-positive, alpha-beta T cell proliferation"/>
    <property type="evidence" value="ECO:0007669"/>
    <property type="project" value="Ensembl"/>
</dbReference>
<protein>
    <submittedName>
        <fullName evidence="7">RCG33925, isoform CRA_a</fullName>
    </submittedName>
</protein>
<dbReference type="CDD" id="cd04104">
    <property type="entry name" value="p47_IIGP_like"/>
    <property type="match status" value="1"/>
</dbReference>
<evidence type="ECO:0000313" key="7">
    <source>
        <dbReference type="EMBL" id="EDM04201.1"/>
    </source>
</evidence>
<dbReference type="Pfam" id="PF05049">
    <property type="entry name" value="IIGP"/>
    <property type="match status" value="1"/>
</dbReference>
<dbReference type="GO" id="GO:1902034">
    <property type="term" value="P:negative regulation of hematopoietic stem cell proliferation"/>
    <property type="evidence" value="ECO:0007669"/>
    <property type="project" value="Ensembl"/>
</dbReference>
<organism evidence="7 8">
    <name type="scientific">Rattus norvegicus</name>
    <name type="common">Rat</name>
    <dbReference type="NCBI Taxonomy" id="10116"/>
    <lineage>
        <taxon>Eukaryota</taxon>
        <taxon>Metazoa</taxon>
        <taxon>Chordata</taxon>
        <taxon>Craniata</taxon>
        <taxon>Vertebrata</taxon>
        <taxon>Euteleostomi</taxon>
        <taxon>Mammalia</taxon>
        <taxon>Eutheria</taxon>
        <taxon>Euarchontoglires</taxon>
        <taxon>Glires</taxon>
        <taxon>Rodentia</taxon>
        <taxon>Myomorpha</taxon>
        <taxon>Muroidea</taxon>
        <taxon>Muridae</taxon>
        <taxon>Murinae</taxon>
        <taxon>Rattus</taxon>
    </lineage>
</organism>
<evidence type="ECO:0000259" key="6">
    <source>
        <dbReference type="PROSITE" id="PS51716"/>
    </source>
</evidence>
<evidence type="ECO:0000256" key="5">
    <source>
        <dbReference type="SAM" id="MobiDB-lite"/>
    </source>
</evidence>
<dbReference type="GO" id="GO:1900226">
    <property type="term" value="P:negative regulation of NLRP3 inflammasome complex assembly"/>
    <property type="evidence" value="ECO:0007669"/>
    <property type="project" value="Ensembl"/>
</dbReference>
<dbReference type="GO" id="GO:0005770">
    <property type="term" value="C:late endosome"/>
    <property type="evidence" value="ECO:0007669"/>
    <property type="project" value="Ensembl"/>
</dbReference>
<sequence length="411" mass="46338">MKPSHKSCEAAPLLPKMPETSTHNAPLNLSFPSVPSYQIGCSSLPEISRSTERALKEGKLPELVYGVKETVATLSQIPVSIFVTGDSGNGMSSFINALRIIGHEEDASAPTGVVRTTQTRAEYSSSHFPNVVLWDLPGLGATAQTVENYIEEMKFSTCDLFIIVASEQFSSNHVKLAKIIQSMGKRFYVIWTKLDRDLSTSVLSEVRLIQNIQENIRENLQKEGVKEVPIFLVSNLDPLLHDFPELRNTLQTDLSNIRCCEPLKTLYVIYEKIIGDKVANWNQIIANGRLKSSLGVRDDDDMGECLKRYRLIFGIDDESLQQIAHGMGTVVMEYKANIKSQDFHTLRRADWKLRLMTCTTVNALFCLFKFLPCLCHCFKRMRHKRMLLLVAKDTKNILKKILMDAVSPPQI</sequence>
<dbReference type="GO" id="GO:0044754">
    <property type="term" value="C:autolysosome"/>
    <property type="evidence" value="ECO:0007669"/>
    <property type="project" value="Ensembl"/>
</dbReference>
<dbReference type="InterPro" id="IPR051515">
    <property type="entry name" value="IRG"/>
</dbReference>
<dbReference type="Gene3D" id="3.40.50.300">
    <property type="entry name" value="P-loop containing nucleotide triphosphate hydrolases"/>
    <property type="match status" value="1"/>
</dbReference>
<dbReference type="InterPro" id="IPR007743">
    <property type="entry name" value="Immunity-related_GTPase-like"/>
</dbReference>
<dbReference type="GO" id="GO:0005776">
    <property type="term" value="C:autophagosome"/>
    <property type="evidence" value="ECO:0007669"/>
    <property type="project" value="Ensembl"/>
</dbReference>
<dbReference type="GO" id="GO:0050728">
    <property type="term" value="P:negative regulation of inflammatory response"/>
    <property type="evidence" value="ECO:0007669"/>
    <property type="project" value="Ensembl"/>
</dbReference>
<dbReference type="GO" id="GO:0043325">
    <property type="term" value="F:phosphatidylinositol-3,4-bisphosphate binding"/>
    <property type="evidence" value="ECO:0007669"/>
    <property type="project" value="Ensembl"/>
</dbReference>
<dbReference type="GO" id="GO:1901098">
    <property type="term" value="P:positive regulation of autophagosome maturation"/>
    <property type="evidence" value="ECO:0007669"/>
    <property type="project" value="Ensembl"/>
</dbReference>
<evidence type="ECO:0000256" key="2">
    <source>
        <dbReference type="ARBA" id="ARBA00022741"/>
    </source>
</evidence>
<dbReference type="Proteomes" id="UP000234681">
    <property type="component" value="Chromosome 10"/>
</dbReference>
<dbReference type="GO" id="GO:0005525">
    <property type="term" value="F:GTP binding"/>
    <property type="evidence" value="ECO:0007669"/>
    <property type="project" value="UniProtKB-KW"/>
</dbReference>
<dbReference type="GO" id="GO:0097352">
    <property type="term" value="P:autophagosome maturation"/>
    <property type="evidence" value="ECO:0007669"/>
    <property type="project" value="Ensembl"/>
</dbReference>
<dbReference type="RGD" id="1305163">
    <property type="gene designation" value="Irgm"/>
</dbReference>
<dbReference type="GeneID" id="303090"/>
<dbReference type="GO" id="GO:0090140">
    <property type="term" value="P:regulation of mitochondrial fission"/>
    <property type="evidence" value="ECO:0007669"/>
    <property type="project" value="Ensembl"/>
</dbReference>
<dbReference type="FunFam" id="3.40.50.300:FF:000541">
    <property type="entry name" value="Immunity related GTPase M"/>
    <property type="match status" value="1"/>
</dbReference>
<gene>
    <name evidence="9" type="primary">Irgm</name>
    <name evidence="7" type="ORF">rCG_33925</name>
</gene>
<evidence type="ECO:0000313" key="9">
    <source>
        <dbReference type="RGD" id="1305163"/>
    </source>
</evidence>
<comment type="similarity">
    <text evidence="1">Belongs to the TRAFAC class dynamin-like GTPase superfamily. IRG family.</text>
</comment>
<dbReference type="GO" id="GO:1901612">
    <property type="term" value="F:cardiolipin binding"/>
    <property type="evidence" value="ECO:0007669"/>
    <property type="project" value="Ensembl"/>
</dbReference>
<dbReference type="GO" id="GO:0031966">
    <property type="term" value="C:mitochondrial membrane"/>
    <property type="evidence" value="ECO:0007669"/>
    <property type="project" value="Ensembl"/>
</dbReference>
<dbReference type="EMBL" id="CH473948">
    <property type="protein sequence ID" value="EDM04201.1"/>
    <property type="molecule type" value="Genomic_DNA"/>
</dbReference>
<accession>A6HDU6</accession>
<name>A6HDU6_RAT</name>
<dbReference type="GO" id="GO:0060335">
    <property type="term" value="P:positive regulation of type II interferon-mediated signaling pathway"/>
    <property type="evidence" value="ECO:0007669"/>
    <property type="project" value="Ensembl"/>
</dbReference>
<dbReference type="GO" id="GO:0042742">
    <property type="term" value="P:defense response to bacterium"/>
    <property type="evidence" value="ECO:0007669"/>
    <property type="project" value="Ensembl"/>
</dbReference>
<dbReference type="InterPro" id="IPR027417">
    <property type="entry name" value="P-loop_NTPase"/>
</dbReference>
<dbReference type="KEGG" id="rno:303090"/>
<dbReference type="GO" id="GO:0000139">
    <property type="term" value="C:Golgi membrane"/>
    <property type="evidence" value="ECO:0007669"/>
    <property type="project" value="Ensembl"/>
</dbReference>
<dbReference type="OMA" id="SCMNCNT"/>
<evidence type="ECO:0000256" key="3">
    <source>
        <dbReference type="ARBA" id="ARBA00022801"/>
    </source>
</evidence>
<dbReference type="GO" id="GO:0050687">
    <property type="term" value="P:negative regulation of defense response to virus"/>
    <property type="evidence" value="ECO:0007669"/>
    <property type="project" value="Ensembl"/>
</dbReference>
<dbReference type="GO" id="GO:0032689">
    <property type="term" value="P:negative regulation of type II interferon production"/>
    <property type="evidence" value="ECO:0007669"/>
    <property type="project" value="Ensembl"/>
</dbReference>
<dbReference type="GO" id="GO:0003924">
    <property type="term" value="F:GTPase activity"/>
    <property type="evidence" value="ECO:0007669"/>
    <property type="project" value="Ensembl"/>
</dbReference>
<reference evidence="7 8" key="1">
    <citation type="submission" date="2005-07" db="EMBL/GenBank/DDBJ databases">
        <authorList>
            <person name="Mural R.J."/>
            <person name="Li P.W."/>
            <person name="Adams M.D."/>
            <person name="Amanatides P.G."/>
            <person name="Baden-Tillson H."/>
            <person name="Barnstead M."/>
            <person name="Chin S.H."/>
            <person name="Dew I."/>
            <person name="Evans C.A."/>
            <person name="Ferriera S."/>
            <person name="Flanigan M."/>
            <person name="Fosler C."/>
            <person name="Glodek A."/>
            <person name="Gu Z."/>
            <person name="Holt R.A."/>
            <person name="Jennings D."/>
            <person name="Kraft C.L."/>
            <person name="Lu F."/>
            <person name="Nguyen T."/>
            <person name="Nusskern D.R."/>
            <person name="Pfannkoch C.M."/>
            <person name="Sitter C."/>
            <person name="Sutton G.G."/>
            <person name="Venter J.C."/>
            <person name="Wang Z."/>
            <person name="Woodage T."/>
            <person name="Zheng X.H."/>
            <person name="Zhong F."/>
        </authorList>
    </citation>
    <scope>NUCLEOTIDE SEQUENCE [LARGE SCALE GENOMIC DNA]</scope>
    <source>
        <strain>BN</strain>
        <strain evidence="8">Sprague-Dawley</strain>
    </source>
</reference>
<dbReference type="InterPro" id="IPR030385">
    <property type="entry name" value="G_IRG_dom"/>
</dbReference>
<feature type="domain" description="IRG-type G" evidence="6">
    <location>
        <begin position="77"/>
        <end position="253"/>
    </location>
</feature>
<dbReference type="RefSeq" id="NP_001012007.1">
    <property type="nucleotide sequence ID" value="NM_001012007.1"/>
</dbReference>
<dbReference type="GO" id="GO:0005765">
    <property type="term" value="C:lysosomal membrane"/>
    <property type="evidence" value="ECO:0007669"/>
    <property type="project" value="Ensembl"/>
</dbReference>
<dbReference type="OrthoDB" id="422720at2759"/>
<dbReference type="GO" id="GO:0043032">
    <property type="term" value="P:positive regulation of macrophage activation"/>
    <property type="evidence" value="ECO:0007669"/>
    <property type="project" value="Ensembl"/>
</dbReference>
<dbReference type="GO" id="GO:0071346">
    <property type="term" value="P:cellular response to type II interferon"/>
    <property type="evidence" value="ECO:0007669"/>
    <property type="project" value="Ensembl"/>
</dbReference>
<dbReference type="RefSeq" id="XP_006246240.1">
    <property type="nucleotide sequence ID" value="XM_006246178.4"/>
</dbReference>
<dbReference type="GO" id="GO:0045335">
    <property type="term" value="C:phagocytic vesicle"/>
    <property type="evidence" value="ECO:0007669"/>
    <property type="project" value="Ensembl"/>
</dbReference>
<dbReference type="SUPFAM" id="SSF52540">
    <property type="entry name" value="P-loop containing nucleoside triphosphate hydrolases"/>
    <property type="match status" value="1"/>
</dbReference>
<keyword evidence="3" id="KW-0378">Hydrolase</keyword>
<dbReference type="AlphaFoldDB" id="A6HDU6"/>
<dbReference type="GO" id="GO:0032480">
    <property type="term" value="P:negative regulation of type I interferon production"/>
    <property type="evidence" value="ECO:0007669"/>
    <property type="project" value="Ensembl"/>
</dbReference>
<dbReference type="PANTHER" id="PTHR32341">
    <property type="entry name" value="INTERFERON-INDUCIBLE GTPASE"/>
    <property type="match status" value="1"/>
</dbReference>
<dbReference type="PROSITE" id="PS51716">
    <property type="entry name" value="G_IRG"/>
    <property type="match status" value="1"/>
</dbReference>
<keyword evidence="2" id="KW-0547">Nucleotide-binding</keyword>